<dbReference type="InterPro" id="IPR013552">
    <property type="entry name" value="Thioester_dom"/>
</dbReference>
<evidence type="ECO:0000256" key="1">
    <source>
        <dbReference type="SAM" id="MobiDB-lite"/>
    </source>
</evidence>
<name>A0A7H8N5Z3_9ACTN</name>
<feature type="region of interest" description="Disordered" evidence="1">
    <location>
        <begin position="404"/>
        <end position="446"/>
    </location>
</feature>
<evidence type="ECO:0000313" key="4">
    <source>
        <dbReference type="EMBL" id="QKW49915.1"/>
    </source>
</evidence>
<reference evidence="4 5" key="1">
    <citation type="submission" date="2020-06" db="EMBL/GenBank/DDBJ databases">
        <title>Genome mining for natural products.</title>
        <authorList>
            <person name="Zhang B."/>
            <person name="Shi J."/>
            <person name="Ge H."/>
        </authorList>
    </citation>
    <scope>NUCLEOTIDE SEQUENCE [LARGE SCALE GENOMIC DNA]</scope>
    <source>
        <strain evidence="4 5">NA00687</strain>
    </source>
</reference>
<accession>A0A7H8N5Z3</accession>
<keyword evidence="2" id="KW-1133">Transmembrane helix</keyword>
<dbReference type="NCBIfam" id="NF041528">
    <property type="entry name" value="strep_LAETG"/>
    <property type="match status" value="1"/>
</dbReference>
<sequence>MLSVTRRSTGRLAVAALTFGLVAAGVIGVAGPAAADEVPMHRGGATATLGGLKTFDQAVIREGGETEKIGAGLFEMSVDNGGTLQSYCIDIHNPTQDQAKYQEVPWKSSSLHDNPDAGKIRWILQHSYPQINDLDRLAEVAGTGTLSEKTAAAGTQVAIWRYSDHIRVDAVDPQAEKLADYLYKAARTVAEPRASLTLDPSAIAGRTGKRLGPVTVRTNASSVTVAPPTTTVPSGVKVVGGNGKPITRAVNGTKLFLDVPAGSPDGTAGLTVEASAKVPVGRAFTGVGQHTKSQTQILAGSSESTVSAKATAVWARSGAIPAVSARQNCAKGGVDVTVANKGDAPFTYTLAGREHTAASSATKTVTVPAREDQAYRFTLVGPDGLEKTFTGALDCQTVTDGGRADDASTVAGGGAPPTARPSPAAADGPTGDEVAAPESGDLADTGSSSPVALIAGIAGGLLVVGGGALFLVRRKRTAPSSEPNE</sequence>
<evidence type="ECO:0000259" key="3">
    <source>
        <dbReference type="Pfam" id="PF08341"/>
    </source>
</evidence>
<dbReference type="Proteomes" id="UP000509303">
    <property type="component" value="Chromosome"/>
</dbReference>
<dbReference type="EMBL" id="CP054929">
    <property type="protein sequence ID" value="QKW49915.1"/>
    <property type="molecule type" value="Genomic_DNA"/>
</dbReference>
<evidence type="ECO:0000313" key="5">
    <source>
        <dbReference type="Proteomes" id="UP000509303"/>
    </source>
</evidence>
<evidence type="ECO:0000256" key="2">
    <source>
        <dbReference type="SAM" id="Phobius"/>
    </source>
</evidence>
<keyword evidence="2" id="KW-0812">Transmembrane</keyword>
<keyword evidence="5" id="KW-1185">Reference proteome</keyword>
<dbReference type="NCBIfam" id="TIGR03934">
    <property type="entry name" value="TQXA_dom"/>
    <property type="match status" value="1"/>
</dbReference>
<organism evidence="4 5">
    <name type="scientific">Streptomyces buecherae</name>
    <dbReference type="NCBI Taxonomy" id="2763006"/>
    <lineage>
        <taxon>Bacteria</taxon>
        <taxon>Bacillati</taxon>
        <taxon>Actinomycetota</taxon>
        <taxon>Actinomycetes</taxon>
        <taxon>Kitasatosporales</taxon>
        <taxon>Streptomycetaceae</taxon>
        <taxon>Streptomyces</taxon>
    </lineage>
</organism>
<dbReference type="InterPro" id="IPR023849">
    <property type="entry name" value="TQXA_dom"/>
</dbReference>
<dbReference type="RefSeq" id="WP_176161650.1">
    <property type="nucleotide sequence ID" value="NZ_CP054929.1"/>
</dbReference>
<dbReference type="Pfam" id="PF08341">
    <property type="entry name" value="TED"/>
    <property type="match status" value="1"/>
</dbReference>
<dbReference type="AlphaFoldDB" id="A0A7H8N5Z3"/>
<proteinExistence type="predicted"/>
<protein>
    <submittedName>
        <fullName evidence="4">Cys-Gln thioester bond-forming surface protein</fullName>
    </submittedName>
</protein>
<feature type="domain" description="Thioester" evidence="3">
    <location>
        <begin position="86"/>
        <end position="187"/>
    </location>
</feature>
<keyword evidence="2" id="KW-0472">Membrane</keyword>
<dbReference type="NCBIfam" id="TIGR01167">
    <property type="entry name" value="LPXTG_anchor"/>
    <property type="match status" value="1"/>
</dbReference>
<gene>
    <name evidence="4" type="ORF">HUT08_10580</name>
</gene>
<feature type="transmembrane region" description="Helical" evidence="2">
    <location>
        <begin position="451"/>
        <end position="472"/>
    </location>
</feature>